<evidence type="ECO:0000313" key="4">
    <source>
        <dbReference type="Proteomes" id="UP000462621"/>
    </source>
</evidence>
<accession>A0A7X4LLB0</accession>
<keyword evidence="4" id="KW-1185">Reference proteome</keyword>
<gene>
    <name evidence="3" type="ORF">F9817_12785</name>
</gene>
<reference evidence="3 4" key="1">
    <citation type="submission" date="2019-10" db="EMBL/GenBank/DDBJ databases">
        <title>Vibrio sp. nov. isolated from a shrimp pond.</title>
        <authorList>
            <person name="Gomez-Gil B."/>
            <person name="Enciso-Ibarra J."/>
            <person name="Enciso-Ibarra K."/>
            <person name="Bolan-Mejia C."/>
        </authorList>
    </citation>
    <scope>NUCLEOTIDE SEQUENCE [LARGE SCALE GENOMIC DNA]</scope>
    <source>
        <strain evidence="3 4">CAIM 722</strain>
    </source>
</reference>
<keyword evidence="2" id="KW-0472">Membrane</keyword>
<feature type="coiled-coil region" evidence="1">
    <location>
        <begin position="48"/>
        <end position="75"/>
    </location>
</feature>
<comment type="caution">
    <text evidence="3">The sequence shown here is derived from an EMBL/GenBank/DDBJ whole genome shotgun (WGS) entry which is preliminary data.</text>
</comment>
<dbReference type="Proteomes" id="UP000462621">
    <property type="component" value="Unassembled WGS sequence"/>
</dbReference>
<evidence type="ECO:0000313" key="3">
    <source>
        <dbReference type="EMBL" id="MZI94068.1"/>
    </source>
</evidence>
<protein>
    <submittedName>
        <fullName evidence="3">Uncharacterized protein</fullName>
    </submittedName>
</protein>
<keyword evidence="2" id="KW-1133">Transmembrane helix</keyword>
<organism evidence="3 4">
    <name type="scientific">Vibrio eleionomae</name>
    <dbReference type="NCBI Taxonomy" id="2653505"/>
    <lineage>
        <taxon>Bacteria</taxon>
        <taxon>Pseudomonadati</taxon>
        <taxon>Pseudomonadota</taxon>
        <taxon>Gammaproteobacteria</taxon>
        <taxon>Vibrionales</taxon>
        <taxon>Vibrionaceae</taxon>
        <taxon>Vibrio</taxon>
    </lineage>
</organism>
<keyword evidence="1" id="KW-0175">Coiled coil</keyword>
<name>A0A7X4LLB0_9VIBR</name>
<dbReference type="EMBL" id="WEKT01000022">
    <property type="protein sequence ID" value="MZI94068.1"/>
    <property type="molecule type" value="Genomic_DNA"/>
</dbReference>
<evidence type="ECO:0000256" key="2">
    <source>
        <dbReference type="SAM" id="Phobius"/>
    </source>
</evidence>
<dbReference type="RefSeq" id="WP_161156115.1">
    <property type="nucleotide sequence ID" value="NZ_WEKT01000022.1"/>
</dbReference>
<sequence length="160" mass="18100">MSKQYNQVYEKLVKHQNDYTGMIAYCIYKDEKRKWISEGNDADEFVRLKLMTHELKKYEKAADELLTKVFQANADEEAEKIKKKLSQEMVNVARNSIDKSKNSKIIAWHHGGVGGVFGNFYTGAIVAILVWLFSSPEAWASAISSAKSTVSNWLLLAFGG</sequence>
<dbReference type="AlphaFoldDB" id="A0A7X4LLB0"/>
<evidence type="ECO:0000256" key="1">
    <source>
        <dbReference type="SAM" id="Coils"/>
    </source>
</evidence>
<proteinExistence type="predicted"/>
<feature type="transmembrane region" description="Helical" evidence="2">
    <location>
        <begin position="111"/>
        <end position="133"/>
    </location>
</feature>
<keyword evidence="2" id="KW-0812">Transmembrane</keyword>